<organism evidence="4 5">
    <name type="scientific">Mytilus galloprovincialis</name>
    <name type="common">Mediterranean mussel</name>
    <dbReference type="NCBI Taxonomy" id="29158"/>
    <lineage>
        <taxon>Eukaryota</taxon>
        <taxon>Metazoa</taxon>
        <taxon>Spiralia</taxon>
        <taxon>Lophotrochozoa</taxon>
        <taxon>Mollusca</taxon>
        <taxon>Bivalvia</taxon>
        <taxon>Autobranchia</taxon>
        <taxon>Pteriomorphia</taxon>
        <taxon>Mytilida</taxon>
        <taxon>Mytiloidea</taxon>
        <taxon>Mytilidae</taxon>
        <taxon>Mytilinae</taxon>
        <taxon>Mytilus</taxon>
    </lineage>
</organism>
<dbReference type="PANTHER" id="PTHR46534:SF1">
    <property type="entry name" value="IGGFC-BINDING PROTEIN N-TERMINAL DOMAIN-CONTAINING PROTEIN"/>
    <property type="match status" value="1"/>
</dbReference>
<dbReference type="Proteomes" id="UP000596742">
    <property type="component" value="Unassembled WGS sequence"/>
</dbReference>
<sequence>MLPSCNKLLFFLLWMTTYGNTLTISSKVNSTDLDSETSTGLVINSTCKTTHQCSGKLVCFNGQCQCCENHIWNGTNCILEKTFKSLCEHNTECETTLFCIYGTCQCAQMHYWNGNICLSKKKSNGTCTNSKECRGKLVCDGGVCQCPINLFWNGSTCIFKKFHGDFCRSSIACADNMECRDSICQCSESEYRDNSKCTAKKSVNDACVKQGECGITLYCARSVCQCASSDYWAGSKCLIKKDENAFCNSSLECKVTLQCKRNHCICCEQDFWNGQLCEKKVCVIEQCLNGGRCQISNKRDKCVCAEGYLGDRCQYADGKEKHFVVIFHEAYGTASPRILPTANRRGELFVFYFANNRNVSVPLNSINTHSILDSNVLMTNGLHQAGAEIHSNIPITLYGFLFTRGHFSEGFLVLPTRFASTDYIIPSFTVSTAKNICQSIFALSPVYSSTVIQINFKMKDGSVSYDNIRYSNNQTLTLVLNKYTTFQIWHLSDLTGTIIIASKPIVVVSGNRCNYINVKGLCQPFIEMVVPTNQLDNVYVIPYLKYRLANTVRVLAVNNTSVDIKAGNNRSRDSLKSREFIDYLHTTISYVSSESDVLVHIYPHELLGNHGDAFMMTIPGINQYLYDYDFMVPTDFESFISVTVPTDAVDGFVLDGNFVNLKNIFSISEEEHHFSSFSIPISSGPHHITHREKTRFGLWIYGNYTYNEAYGYLAGMAFKT</sequence>
<evidence type="ECO:0000259" key="3">
    <source>
        <dbReference type="PROSITE" id="PS50026"/>
    </source>
</evidence>
<evidence type="ECO:0000313" key="4">
    <source>
        <dbReference type="EMBL" id="VDI26930.1"/>
    </source>
</evidence>
<keyword evidence="2" id="KW-0732">Signal</keyword>
<keyword evidence="1" id="KW-0245">EGF-like domain</keyword>
<dbReference type="Gene3D" id="2.10.25.10">
    <property type="entry name" value="Laminin"/>
    <property type="match status" value="1"/>
</dbReference>
<dbReference type="AlphaFoldDB" id="A0A8B6DZT8"/>
<feature type="domain" description="EGF-like" evidence="3">
    <location>
        <begin position="278"/>
        <end position="314"/>
    </location>
</feature>
<dbReference type="PROSITE" id="PS50026">
    <property type="entry name" value="EGF_3"/>
    <property type="match status" value="1"/>
</dbReference>
<dbReference type="SMART" id="SM00181">
    <property type="entry name" value="EGF"/>
    <property type="match status" value="1"/>
</dbReference>
<accession>A0A8B6DZT8</accession>
<evidence type="ECO:0000313" key="5">
    <source>
        <dbReference type="Proteomes" id="UP000596742"/>
    </source>
</evidence>
<evidence type="ECO:0000256" key="1">
    <source>
        <dbReference type="PROSITE-ProRule" id="PRU00076"/>
    </source>
</evidence>
<name>A0A8B6DZT8_MYTGA</name>
<dbReference type="OrthoDB" id="6074332at2759"/>
<dbReference type="SUPFAM" id="SSF57196">
    <property type="entry name" value="EGF/Laminin"/>
    <property type="match status" value="1"/>
</dbReference>
<dbReference type="PANTHER" id="PTHR46534">
    <property type="entry name" value="IGGFC_BINDING DOMAIN-CONTAINING PROTEIN"/>
    <property type="match status" value="1"/>
</dbReference>
<feature type="signal peptide" evidence="2">
    <location>
        <begin position="1"/>
        <end position="21"/>
    </location>
</feature>
<dbReference type="PROSITE" id="PS00022">
    <property type="entry name" value="EGF_1"/>
    <property type="match status" value="1"/>
</dbReference>
<gene>
    <name evidence="4" type="ORF">MGAL_10B005943</name>
</gene>
<feature type="chain" id="PRO_5032689624" description="EGF-like domain-containing protein" evidence="2">
    <location>
        <begin position="22"/>
        <end position="720"/>
    </location>
</feature>
<keyword evidence="5" id="KW-1185">Reference proteome</keyword>
<feature type="disulfide bond" evidence="1">
    <location>
        <begin position="304"/>
        <end position="313"/>
    </location>
</feature>
<comment type="caution">
    <text evidence="1">Lacks conserved residue(s) required for the propagation of feature annotation.</text>
</comment>
<proteinExistence type="predicted"/>
<dbReference type="PROSITE" id="PS01186">
    <property type="entry name" value="EGF_2"/>
    <property type="match status" value="1"/>
</dbReference>
<keyword evidence="1" id="KW-1015">Disulfide bond</keyword>
<evidence type="ECO:0000256" key="2">
    <source>
        <dbReference type="SAM" id="SignalP"/>
    </source>
</evidence>
<dbReference type="EMBL" id="UYJE01004301">
    <property type="protein sequence ID" value="VDI26930.1"/>
    <property type="molecule type" value="Genomic_DNA"/>
</dbReference>
<dbReference type="InterPro" id="IPR000742">
    <property type="entry name" value="EGF"/>
</dbReference>
<protein>
    <recommendedName>
        <fullName evidence="3">EGF-like domain-containing protein</fullName>
    </recommendedName>
</protein>
<dbReference type="Pfam" id="PF17517">
    <property type="entry name" value="IgGFc_binding"/>
    <property type="match status" value="1"/>
</dbReference>
<comment type="caution">
    <text evidence="4">The sequence shown here is derived from an EMBL/GenBank/DDBJ whole genome shotgun (WGS) entry which is preliminary data.</text>
</comment>
<dbReference type="InterPro" id="IPR035234">
    <property type="entry name" value="IgGFc-bd_N"/>
</dbReference>
<reference evidence="4" key="1">
    <citation type="submission" date="2018-11" db="EMBL/GenBank/DDBJ databases">
        <authorList>
            <person name="Alioto T."/>
            <person name="Alioto T."/>
        </authorList>
    </citation>
    <scope>NUCLEOTIDE SEQUENCE</scope>
</reference>